<evidence type="ECO:0000313" key="1">
    <source>
        <dbReference type="EMBL" id="QNR23838.1"/>
    </source>
</evidence>
<protein>
    <recommendedName>
        <fullName evidence="3">DUF2947 family protein</fullName>
    </recommendedName>
</protein>
<dbReference type="RefSeq" id="WP_210758374.1">
    <property type="nucleotide sequence ID" value="NZ_CP060139.1"/>
</dbReference>
<organism evidence="1 2">
    <name type="scientific">Croceimicrobium hydrocarbonivorans</name>
    <dbReference type="NCBI Taxonomy" id="2761580"/>
    <lineage>
        <taxon>Bacteria</taxon>
        <taxon>Pseudomonadati</taxon>
        <taxon>Bacteroidota</taxon>
        <taxon>Flavobacteriia</taxon>
        <taxon>Flavobacteriales</taxon>
        <taxon>Owenweeksiaceae</taxon>
        <taxon>Croceimicrobium</taxon>
    </lineage>
</organism>
<sequence length="190" mass="22676">MKDFEKQMTQYWMKEFPSVWSFLGSPEEAGKIPTEHKDQIHFLNEKGTVLIEQFLESSKMTKGFPFKPFNDYFKRIEDFRITENCDTEIKEWLYNKGIPFSKYVFIDYDRSGHALMLTWKMILKYWEGIFFAEDLLVFDSALQWGLFYYHGDQLWFGSEVIFKPKAEAQRTIEMNEILKSLSNANKGYEA</sequence>
<keyword evidence="2" id="KW-1185">Reference proteome</keyword>
<accession>A0A7H0VDP0</accession>
<dbReference type="Proteomes" id="UP000516305">
    <property type="component" value="Chromosome"/>
</dbReference>
<gene>
    <name evidence="1" type="ORF">H4K34_15895</name>
</gene>
<dbReference type="EMBL" id="CP060139">
    <property type="protein sequence ID" value="QNR23838.1"/>
    <property type="molecule type" value="Genomic_DNA"/>
</dbReference>
<reference evidence="1 2" key="1">
    <citation type="submission" date="2020-08" db="EMBL/GenBank/DDBJ databases">
        <title>Croceimicrobium hydrocarbonivorans gen. nov., sp. nov., a novel marine bacterium isolated from a bacterial consortium that degrades polyethylene terephthalate.</title>
        <authorList>
            <person name="Liu R."/>
        </authorList>
    </citation>
    <scope>NUCLEOTIDE SEQUENCE [LARGE SCALE GENOMIC DNA]</scope>
    <source>
        <strain evidence="1 2">A20-9</strain>
    </source>
</reference>
<proteinExistence type="predicted"/>
<evidence type="ECO:0008006" key="3">
    <source>
        <dbReference type="Google" id="ProtNLM"/>
    </source>
</evidence>
<dbReference type="AlphaFoldDB" id="A0A7H0VDP0"/>
<dbReference type="KEGG" id="chyd:H4K34_15895"/>
<name>A0A7H0VDP0_9FLAO</name>
<evidence type="ECO:0000313" key="2">
    <source>
        <dbReference type="Proteomes" id="UP000516305"/>
    </source>
</evidence>